<sequence length="325" mass="35699">MSPPQQHARNTTCNTRRAAPTHARPLRPPPLGPRKNSHSGQSKKSPVCNKTSTSTTSGKTQKRDADTNADTNAEDEDMAGLPQFCATCEKQILTPACNSILYCSESCRRKDHNKPLSHSILPSEPSPQPTTPRSSYFFDDHNQHEILPMRSPTVVRPPSLAFSDDSSDLSGNEEHPMYRRSESDGSRYLSHYRHSSGEHSPRRASYEPYTPSLSHTPGSLLSTVGSYLSTRPLPGRKNPYSASFSSLSVDLVTPVVNTEPLTASTDLAHQNASLRSSASTSTAFRVVEGEMSYDKKDYASGTSPSKGSLRQLFFHEAMQAPPRHE</sequence>
<organism evidence="2 3">
    <name type="scientific">Aureobasidium pullulans</name>
    <name type="common">Black yeast</name>
    <name type="synonym">Pullularia pullulans</name>
    <dbReference type="NCBI Taxonomy" id="5580"/>
    <lineage>
        <taxon>Eukaryota</taxon>
        <taxon>Fungi</taxon>
        <taxon>Dikarya</taxon>
        <taxon>Ascomycota</taxon>
        <taxon>Pezizomycotina</taxon>
        <taxon>Dothideomycetes</taxon>
        <taxon>Dothideomycetidae</taxon>
        <taxon>Dothideales</taxon>
        <taxon>Saccotheciaceae</taxon>
        <taxon>Aureobasidium</taxon>
    </lineage>
</organism>
<dbReference type="EMBL" id="QZBM01000835">
    <property type="protein sequence ID" value="THZ10658.1"/>
    <property type="molecule type" value="Genomic_DNA"/>
</dbReference>
<name>A0A4S9SI34_AURPU</name>
<evidence type="ECO:0000256" key="1">
    <source>
        <dbReference type="SAM" id="MobiDB-lite"/>
    </source>
</evidence>
<feature type="compositionally biased region" description="Basic and acidic residues" evidence="1">
    <location>
        <begin position="172"/>
        <end position="185"/>
    </location>
</feature>
<gene>
    <name evidence="2" type="ORF">D6C91_09648</name>
</gene>
<comment type="caution">
    <text evidence="2">The sequence shown here is derived from an EMBL/GenBank/DDBJ whole genome shotgun (WGS) entry which is preliminary data.</text>
</comment>
<protein>
    <submittedName>
        <fullName evidence="2">Uncharacterized protein</fullName>
    </submittedName>
</protein>
<dbReference type="Pfam" id="PF12855">
    <property type="entry name" value="Ecl1"/>
    <property type="match status" value="1"/>
</dbReference>
<feature type="compositionally biased region" description="Polar residues" evidence="1">
    <location>
        <begin position="1"/>
        <end position="15"/>
    </location>
</feature>
<evidence type="ECO:0000313" key="2">
    <source>
        <dbReference type="EMBL" id="THZ10658.1"/>
    </source>
</evidence>
<dbReference type="InterPro" id="IPR024368">
    <property type="entry name" value="Ecl1/2/3"/>
</dbReference>
<feature type="compositionally biased region" description="Basic and acidic residues" evidence="1">
    <location>
        <begin position="195"/>
        <end position="205"/>
    </location>
</feature>
<dbReference type="AlphaFoldDB" id="A0A4S9SI34"/>
<accession>A0A4S9SI34</accession>
<evidence type="ECO:0000313" key="3">
    <source>
        <dbReference type="Proteomes" id="UP000308005"/>
    </source>
</evidence>
<feature type="region of interest" description="Disordered" evidence="1">
    <location>
        <begin position="150"/>
        <end position="218"/>
    </location>
</feature>
<reference evidence="2 3" key="1">
    <citation type="submission" date="2018-10" db="EMBL/GenBank/DDBJ databases">
        <title>Fifty Aureobasidium pullulans genomes reveal a recombining polyextremotolerant generalist.</title>
        <authorList>
            <person name="Gostincar C."/>
            <person name="Turk M."/>
            <person name="Zajc J."/>
            <person name="Gunde-Cimerman N."/>
        </authorList>
    </citation>
    <scope>NUCLEOTIDE SEQUENCE [LARGE SCALE GENOMIC DNA]</scope>
    <source>
        <strain evidence="2 3">EXF-3863</strain>
    </source>
</reference>
<feature type="region of interest" description="Disordered" evidence="1">
    <location>
        <begin position="113"/>
        <end position="134"/>
    </location>
</feature>
<proteinExistence type="predicted"/>
<feature type="compositionally biased region" description="Low complexity" evidence="1">
    <location>
        <begin position="50"/>
        <end position="59"/>
    </location>
</feature>
<dbReference type="Proteomes" id="UP000308005">
    <property type="component" value="Unassembled WGS sequence"/>
</dbReference>
<feature type="region of interest" description="Disordered" evidence="1">
    <location>
        <begin position="1"/>
        <end position="75"/>
    </location>
</feature>